<feature type="signal peptide" evidence="1">
    <location>
        <begin position="1"/>
        <end position="18"/>
    </location>
</feature>
<evidence type="ECO:0000259" key="2">
    <source>
        <dbReference type="Pfam" id="PF06439"/>
    </source>
</evidence>
<accession>A0ABV5CFL9</accession>
<protein>
    <submittedName>
        <fullName evidence="3">DUF1080 domain-containing protein</fullName>
    </submittedName>
</protein>
<evidence type="ECO:0000256" key="1">
    <source>
        <dbReference type="SAM" id="SignalP"/>
    </source>
</evidence>
<evidence type="ECO:0000313" key="3">
    <source>
        <dbReference type="EMBL" id="MFB5946249.1"/>
    </source>
</evidence>
<dbReference type="EMBL" id="JBBVGT010000002">
    <property type="protein sequence ID" value="MFB5946249.1"/>
    <property type="molecule type" value="Genomic_DNA"/>
</dbReference>
<dbReference type="Gene3D" id="2.60.120.560">
    <property type="entry name" value="Exo-inulinase, domain 1"/>
    <property type="match status" value="1"/>
</dbReference>
<keyword evidence="1" id="KW-0732">Signal</keyword>
<organism evidence="3 4">
    <name type="scientific">Albibacterium profundi</name>
    <dbReference type="NCBI Taxonomy" id="3134906"/>
    <lineage>
        <taxon>Bacteria</taxon>
        <taxon>Pseudomonadati</taxon>
        <taxon>Bacteroidota</taxon>
        <taxon>Sphingobacteriia</taxon>
        <taxon>Sphingobacteriales</taxon>
        <taxon>Sphingobacteriaceae</taxon>
        <taxon>Albibacterium</taxon>
    </lineage>
</organism>
<proteinExistence type="predicted"/>
<dbReference type="InterPro" id="IPR010496">
    <property type="entry name" value="AL/BT2_dom"/>
</dbReference>
<reference evidence="3 4" key="1">
    <citation type="submission" date="2024-04" db="EMBL/GenBank/DDBJ databases">
        <title>Albibacterium profundi sp. nov., isolated from sediment of the Challenger Deep of Mariana Trench.</title>
        <authorList>
            <person name="Wang Y."/>
        </authorList>
    </citation>
    <scope>NUCLEOTIDE SEQUENCE [LARGE SCALE GENOMIC DNA]</scope>
    <source>
        <strain evidence="3 4">RHL897</strain>
    </source>
</reference>
<dbReference type="Proteomes" id="UP001580928">
    <property type="component" value="Unassembled WGS sequence"/>
</dbReference>
<sequence>MKKIVLLLAVAITAVSCASISNTKKSDELQWESLFNGKDLNDWVVKINKHEVNDNFANTFRVEDGLLTVSYDGYENFDEKYGHIAYKKPYSYYLLRIEYRFHGDQVAGGPGWAFRNSGAMLHGQDPFTMLKNQDFPISIEGQFLGGDGTNERSTSNLCTPGTNVVLDGELYTPHCVNSSSETFHGDQWVQAEFLVLGDSIVHHIVEGDTVLTYEKPQIGGGGVDFFDEKVKEDGKLLSSGYIYLQSESHPVDFRKVEILDLEPYKNNPEKMNEILAKVREQKQ</sequence>
<dbReference type="RefSeq" id="WP_375557776.1">
    <property type="nucleotide sequence ID" value="NZ_JBBVGT010000002.1"/>
</dbReference>
<dbReference type="Pfam" id="PF06439">
    <property type="entry name" value="3keto-disac_hyd"/>
    <property type="match status" value="1"/>
</dbReference>
<comment type="caution">
    <text evidence="3">The sequence shown here is derived from an EMBL/GenBank/DDBJ whole genome shotgun (WGS) entry which is preliminary data.</text>
</comment>
<name>A0ABV5CFL9_9SPHI</name>
<evidence type="ECO:0000313" key="4">
    <source>
        <dbReference type="Proteomes" id="UP001580928"/>
    </source>
</evidence>
<keyword evidence="4" id="KW-1185">Reference proteome</keyword>
<feature type="chain" id="PRO_5046908881" evidence="1">
    <location>
        <begin position="19"/>
        <end position="283"/>
    </location>
</feature>
<dbReference type="PROSITE" id="PS51257">
    <property type="entry name" value="PROKAR_LIPOPROTEIN"/>
    <property type="match status" value="1"/>
</dbReference>
<gene>
    <name evidence="3" type="ORF">WKR92_10430</name>
</gene>
<feature type="domain" description="3-keto-alpha-glucoside-1,2-lyase/3-keto-2-hydroxy-glucal hydratase" evidence="2">
    <location>
        <begin position="30"/>
        <end position="258"/>
    </location>
</feature>